<dbReference type="PROSITE" id="PS51257">
    <property type="entry name" value="PROKAR_LIPOPROTEIN"/>
    <property type="match status" value="1"/>
</dbReference>
<feature type="signal peptide" evidence="2">
    <location>
        <begin position="1"/>
        <end position="23"/>
    </location>
</feature>
<feature type="compositionally biased region" description="Gly residues" evidence="1">
    <location>
        <begin position="216"/>
        <end position="225"/>
    </location>
</feature>
<evidence type="ECO:0000313" key="4">
    <source>
        <dbReference type="EMBL" id="ARF65562.1"/>
    </source>
</evidence>
<dbReference type="Pfam" id="PF14016">
    <property type="entry name" value="DUF4232"/>
    <property type="match status" value="1"/>
</dbReference>
<reference evidence="4 5" key="1">
    <citation type="submission" date="2017-03" db="EMBL/GenBank/DDBJ databases">
        <title>Complete Genome Sequence of a natural compounds producer, Streptomyces violaceus S21.</title>
        <authorList>
            <person name="Zhong C."/>
            <person name="Zhao Z."/>
            <person name="Fu J."/>
            <person name="Zong G."/>
            <person name="Qin R."/>
            <person name="Cao G."/>
        </authorList>
    </citation>
    <scope>NUCLEOTIDE SEQUENCE [LARGE SCALE GENOMIC DNA]</scope>
    <source>
        <strain evidence="4 5">S21</strain>
    </source>
</reference>
<feature type="compositionally biased region" description="Low complexity" evidence="1">
    <location>
        <begin position="30"/>
        <end position="51"/>
    </location>
</feature>
<name>A0A1V0UKR7_STRVN</name>
<feature type="region of interest" description="Disordered" evidence="1">
    <location>
        <begin position="185"/>
        <end position="225"/>
    </location>
</feature>
<sequence>MRTTRMTMTALALAAGMSLTACGGDGGGKDASATSSPSAGSTADGSASDGAGQRDESGPADAASPSATEEGGAGGQSPSAVAKAERCHTDDLKITASDSTIGGDRDHSVTVTLLNKSGRTCAIGGYAGVNLNTTEGAVPATRRDQKPVWTTLKSGEPTYFGIFYRANDSGGTGARIKGLVVTPPDEKKSVELAWPGEGSLAVSDGSEPSVEIGPMGSAGQGGDNG</sequence>
<dbReference type="AlphaFoldDB" id="A0A1V0UKR7"/>
<evidence type="ECO:0000256" key="2">
    <source>
        <dbReference type="SAM" id="SignalP"/>
    </source>
</evidence>
<dbReference type="RefSeq" id="WP_030188127.1">
    <property type="nucleotide sequence ID" value="NZ_CP020570.1"/>
</dbReference>
<evidence type="ECO:0000313" key="5">
    <source>
        <dbReference type="Proteomes" id="UP000192445"/>
    </source>
</evidence>
<dbReference type="EMBL" id="CP020570">
    <property type="protein sequence ID" value="ARF65562.1"/>
    <property type="molecule type" value="Genomic_DNA"/>
</dbReference>
<evidence type="ECO:0000256" key="1">
    <source>
        <dbReference type="SAM" id="MobiDB-lite"/>
    </source>
</evidence>
<dbReference type="KEGG" id="svu:B1H20_32190"/>
<feature type="domain" description="DUF4232" evidence="3">
    <location>
        <begin position="87"/>
        <end position="215"/>
    </location>
</feature>
<protein>
    <recommendedName>
        <fullName evidence="3">DUF4232 domain-containing protein</fullName>
    </recommendedName>
</protein>
<keyword evidence="2" id="KW-0732">Signal</keyword>
<accession>A0A1V0UKR7</accession>
<gene>
    <name evidence="4" type="ORF">B1H20_32190</name>
</gene>
<evidence type="ECO:0000259" key="3">
    <source>
        <dbReference type="Pfam" id="PF14016"/>
    </source>
</evidence>
<feature type="chain" id="PRO_5038654171" description="DUF4232 domain-containing protein" evidence="2">
    <location>
        <begin position="24"/>
        <end position="225"/>
    </location>
</feature>
<dbReference type="InterPro" id="IPR025326">
    <property type="entry name" value="DUF4232"/>
</dbReference>
<organism evidence="4 5">
    <name type="scientific">Streptomyces violaceoruber</name>
    <dbReference type="NCBI Taxonomy" id="1935"/>
    <lineage>
        <taxon>Bacteria</taxon>
        <taxon>Bacillati</taxon>
        <taxon>Actinomycetota</taxon>
        <taxon>Actinomycetes</taxon>
        <taxon>Kitasatosporales</taxon>
        <taxon>Streptomycetaceae</taxon>
        <taxon>Streptomyces</taxon>
        <taxon>Streptomyces violaceoruber group</taxon>
    </lineage>
</organism>
<dbReference type="Proteomes" id="UP000192445">
    <property type="component" value="Chromosome"/>
</dbReference>
<dbReference type="OrthoDB" id="3480105at2"/>
<feature type="region of interest" description="Disordered" evidence="1">
    <location>
        <begin position="22"/>
        <end position="86"/>
    </location>
</feature>
<proteinExistence type="predicted"/>